<dbReference type="EMBL" id="GGEC01070025">
    <property type="protein sequence ID" value="MBX50509.1"/>
    <property type="molecule type" value="Transcribed_RNA"/>
</dbReference>
<evidence type="ECO:0000313" key="1">
    <source>
        <dbReference type="EMBL" id="MBX50509.1"/>
    </source>
</evidence>
<accession>A0A2P2P736</accession>
<name>A0A2P2P736_RHIMU</name>
<reference evidence="1" key="1">
    <citation type="submission" date="2018-02" db="EMBL/GenBank/DDBJ databases">
        <title>Rhizophora mucronata_Transcriptome.</title>
        <authorList>
            <person name="Meera S.P."/>
            <person name="Sreeshan A."/>
            <person name="Augustine A."/>
        </authorList>
    </citation>
    <scope>NUCLEOTIDE SEQUENCE</scope>
    <source>
        <tissue evidence="1">Leaf</tissue>
    </source>
</reference>
<protein>
    <submittedName>
        <fullName evidence="1">Uncharacterized protein</fullName>
    </submittedName>
</protein>
<proteinExistence type="predicted"/>
<organism evidence="1">
    <name type="scientific">Rhizophora mucronata</name>
    <name type="common">Asiatic mangrove</name>
    <dbReference type="NCBI Taxonomy" id="61149"/>
    <lineage>
        <taxon>Eukaryota</taxon>
        <taxon>Viridiplantae</taxon>
        <taxon>Streptophyta</taxon>
        <taxon>Embryophyta</taxon>
        <taxon>Tracheophyta</taxon>
        <taxon>Spermatophyta</taxon>
        <taxon>Magnoliopsida</taxon>
        <taxon>eudicotyledons</taxon>
        <taxon>Gunneridae</taxon>
        <taxon>Pentapetalae</taxon>
        <taxon>rosids</taxon>
        <taxon>fabids</taxon>
        <taxon>Malpighiales</taxon>
        <taxon>Rhizophoraceae</taxon>
        <taxon>Rhizophora</taxon>
    </lineage>
</organism>
<sequence>MWGGVKFSFELEYNR</sequence>